<dbReference type="NCBIfam" id="TIGR01550">
    <property type="entry name" value="DOC_P1"/>
    <property type="match status" value="1"/>
</dbReference>
<dbReference type="InterPro" id="IPR006440">
    <property type="entry name" value="Doc"/>
</dbReference>
<dbReference type="EMBL" id="NBYO01000003">
    <property type="protein sequence ID" value="OXS99484.1"/>
    <property type="molecule type" value="Genomic_DNA"/>
</dbReference>
<protein>
    <submittedName>
        <fullName evidence="2">Death-on-curing family protein</fullName>
    </submittedName>
</protein>
<dbReference type="InterPro" id="IPR036597">
    <property type="entry name" value="Fido-like_dom_sf"/>
</dbReference>
<accession>A0A231UU74</accession>
<organism evidence="2 3">
    <name type="scientific">Notoacmeibacter marinus</name>
    <dbReference type="NCBI Taxonomy" id="1876515"/>
    <lineage>
        <taxon>Bacteria</taxon>
        <taxon>Pseudomonadati</taxon>
        <taxon>Pseudomonadota</taxon>
        <taxon>Alphaproteobacteria</taxon>
        <taxon>Hyphomicrobiales</taxon>
        <taxon>Notoacmeibacteraceae</taxon>
        <taxon>Notoacmeibacter</taxon>
    </lineage>
</organism>
<dbReference type="AlphaFoldDB" id="A0A231UU74"/>
<dbReference type="PROSITE" id="PS51459">
    <property type="entry name" value="FIDO"/>
    <property type="match status" value="1"/>
</dbReference>
<dbReference type="PIRSF" id="PIRSF018297">
    <property type="entry name" value="Doc"/>
    <property type="match status" value="1"/>
</dbReference>
<dbReference type="SUPFAM" id="SSF140931">
    <property type="entry name" value="Fic-like"/>
    <property type="match status" value="1"/>
</dbReference>
<keyword evidence="3" id="KW-1185">Reference proteome</keyword>
<dbReference type="GO" id="GO:0016301">
    <property type="term" value="F:kinase activity"/>
    <property type="evidence" value="ECO:0007669"/>
    <property type="project" value="InterPro"/>
</dbReference>
<dbReference type="Proteomes" id="UP000215405">
    <property type="component" value="Unassembled WGS sequence"/>
</dbReference>
<dbReference type="InterPro" id="IPR003812">
    <property type="entry name" value="Fido"/>
</dbReference>
<dbReference type="PANTHER" id="PTHR39426">
    <property type="entry name" value="HOMOLOGY TO DEATH-ON-CURING PROTEIN OF PHAGE P1"/>
    <property type="match status" value="1"/>
</dbReference>
<proteinExistence type="predicted"/>
<dbReference type="PANTHER" id="PTHR39426:SF1">
    <property type="entry name" value="HOMOLOGY TO DEATH-ON-CURING PROTEIN OF PHAGE P1"/>
    <property type="match status" value="1"/>
</dbReference>
<reference evidence="3" key="1">
    <citation type="journal article" date="2017" name="Int. J. Syst. Evol. Microbiol.">
        <title>Notoacmeibacter marinus gen. nov., sp. nov., isolated from the gut of a limpet and proposal of Notoacmeibacteraceae fam. nov. in the order Rhizobiales of the class Alphaproteobacteria.</title>
        <authorList>
            <person name="Huang Z."/>
            <person name="Guo F."/>
            <person name="Lai Q."/>
        </authorList>
    </citation>
    <scope>NUCLEOTIDE SEQUENCE [LARGE SCALE GENOMIC DNA]</scope>
    <source>
        <strain evidence="3">XMTR2A4</strain>
    </source>
</reference>
<dbReference type="InterPro" id="IPR053737">
    <property type="entry name" value="Type_II_TA_Toxin"/>
</dbReference>
<name>A0A231UU74_9HYPH</name>
<evidence type="ECO:0000313" key="2">
    <source>
        <dbReference type="EMBL" id="OXS99484.1"/>
    </source>
</evidence>
<dbReference type="Gene3D" id="1.20.120.1870">
    <property type="entry name" value="Fic/DOC protein, Fido domain"/>
    <property type="match status" value="1"/>
</dbReference>
<dbReference type="Pfam" id="PF02661">
    <property type="entry name" value="Fic"/>
    <property type="match status" value="1"/>
</dbReference>
<sequence>MTDWQWLSRQAIEIVHDEQLREHGGLPGLKDENALEASLARPINKAAYRDPDAFELAASYLYGLAKNHPFSDGNKRIAFLAAYMFLRLHGYRIEASQAVVIAFVLGVAAGEIDEEGAMRFLRDHAVTVEESE</sequence>
<dbReference type="RefSeq" id="WP_094078263.1">
    <property type="nucleotide sequence ID" value="NZ_NBYO01000003.1"/>
</dbReference>
<feature type="domain" description="Fido" evidence="1">
    <location>
        <begin position="7"/>
        <end position="123"/>
    </location>
</feature>
<comment type="caution">
    <text evidence="2">The sequence shown here is derived from an EMBL/GenBank/DDBJ whole genome shotgun (WGS) entry which is preliminary data.</text>
</comment>
<gene>
    <name evidence="2" type="ORF">B7H23_15170</name>
</gene>
<evidence type="ECO:0000259" key="1">
    <source>
        <dbReference type="PROSITE" id="PS51459"/>
    </source>
</evidence>
<evidence type="ECO:0000313" key="3">
    <source>
        <dbReference type="Proteomes" id="UP000215405"/>
    </source>
</evidence>